<dbReference type="OrthoDB" id="10522755at2759"/>
<name>A0A0N5D5Q2_THECL</name>
<reference evidence="3" key="1">
    <citation type="submission" date="2017-02" db="UniProtKB">
        <authorList>
            <consortium name="WormBaseParasite"/>
        </authorList>
    </citation>
    <scope>IDENTIFICATION</scope>
</reference>
<protein>
    <submittedName>
        <fullName evidence="3">BEN domain-containing protein</fullName>
    </submittedName>
</protein>
<evidence type="ECO:0000313" key="2">
    <source>
        <dbReference type="Proteomes" id="UP000276776"/>
    </source>
</evidence>
<dbReference type="Proteomes" id="UP000276776">
    <property type="component" value="Unassembled WGS sequence"/>
</dbReference>
<dbReference type="EMBL" id="UYYF01004615">
    <property type="protein sequence ID" value="VDN05882.1"/>
    <property type="molecule type" value="Genomic_DNA"/>
</dbReference>
<keyword evidence="2" id="KW-1185">Reference proteome</keyword>
<organism evidence="3">
    <name type="scientific">Thelazia callipaeda</name>
    <name type="common">Oriental eyeworm</name>
    <name type="synonym">Parasitic nematode</name>
    <dbReference type="NCBI Taxonomy" id="103827"/>
    <lineage>
        <taxon>Eukaryota</taxon>
        <taxon>Metazoa</taxon>
        <taxon>Ecdysozoa</taxon>
        <taxon>Nematoda</taxon>
        <taxon>Chromadorea</taxon>
        <taxon>Rhabditida</taxon>
        <taxon>Spirurina</taxon>
        <taxon>Spiruromorpha</taxon>
        <taxon>Thelazioidea</taxon>
        <taxon>Thelaziidae</taxon>
        <taxon>Thelazia</taxon>
    </lineage>
</organism>
<proteinExistence type="predicted"/>
<evidence type="ECO:0000313" key="3">
    <source>
        <dbReference type="WBParaSite" id="TCLT_0000834201-mRNA-1"/>
    </source>
</evidence>
<evidence type="ECO:0000313" key="1">
    <source>
        <dbReference type="EMBL" id="VDN05882.1"/>
    </source>
</evidence>
<dbReference type="WBParaSite" id="TCLT_0000834201-mRNA-1">
    <property type="protein sequence ID" value="TCLT_0000834201-mRNA-1"/>
    <property type="gene ID" value="TCLT_0000834201"/>
</dbReference>
<reference evidence="1 2" key="2">
    <citation type="submission" date="2018-11" db="EMBL/GenBank/DDBJ databases">
        <authorList>
            <consortium name="Pathogen Informatics"/>
        </authorList>
    </citation>
    <scope>NUCLEOTIDE SEQUENCE [LARGE SCALE GENOMIC DNA]</scope>
</reference>
<gene>
    <name evidence="1" type="ORF">TCLT_LOCUS8331</name>
</gene>
<accession>A0A0N5D5Q2</accession>
<sequence>MDSVKTFNTLYIKKRDGGLSSKIKGGQNDFIKNSLRSKDPETQVRKIGLTTCSSIMPNNSFKRISCDVTTDIIHRRIQQFTQASAADFVKATKENENTCKPRTAAYRLKSRQQ</sequence>
<dbReference type="AlphaFoldDB" id="A0A0N5D5Q2"/>